<dbReference type="GO" id="GO:0003697">
    <property type="term" value="F:single-stranded DNA binding"/>
    <property type="evidence" value="ECO:0007669"/>
    <property type="project" value="TreeGrafter"/>
</dbReference>
<dbReference type="InterPro" id="IPR001736">
    <property type="entry name" value="PLipase_D/transphosphatidylase"/>
</dbReference>
<evidence type="ECO:0000256" key="3">
    <source>
        <dbReference type="PIRSR" id="PIRSR610347-3"/>
    </source>
</evidence>
<evidence type="ECO:0000313" key="7">
    <source>
        <dbReference type="Proteomes" id="UP001285441"/>
    </source>
</evidence>
<evidence type="ECO:0000256" key="2">
    <source>
        <dbReference type="PIRSR" id="PIRSR610347-2"/>
    </source>
</evidence>
<organism evidence="6 7">
    <name type="scientific">Podospora didyma</name>
    <dbReference type="NCBI Taxonomy" id="330526"/>
    <lineage>
        <taxon>Eukaryota</taxon>
        <taxon>Fungi</taxon>
        <taxon>Dikarya</taxon>
        <taxon>Ascomycota</taxon>
        <taxon>Pezizomycotina</taxon>
        <taxon>Sordariomycetes</taxon>
        <taxon>Sordariomycetidae</taxon>
        <taxon>Sordariales</taxon>
        <taxon>Podosporaceae</taxon>
        <taxon>Podospora</taxon>
    </lineage>
</organism>
<dbReference type="GO" id="GO:0005634">
    <property type="term" value="C:nucleus"/>
    <property type="evidence" value="ECO:0007669"/>
    <property type="project" value="InterPro"/>
</dbReference>
<dbReference type="Proteomes" id="UP001285441">
    <property type="component" value="Unassembled WGS sequence"/>
</dbReference>
<feature type="binding site" evidence="2">
    <location>
        <position position="490"/>
    </location>
    <ligand>
        <name>substrate</name>
    </ligand>
</feature>
<protein>
    <submittedName>
        <fullName evidence="6">Tyrosyl-DNA phosphodiesterase-domain-containing protein</fullName>
    </submittedName>
</protein>
<reference evidence="6" key="1">
    <citation type="journal article" date="2023" name="Mol. Phylogenet. Evol.">
        <title>Genome-scale phylogeny and comparative genomics of the fungal order Sordariales.</title>
        <authorList>
            <person name="Hensen N."/>
            <person name="Bonometti L."/>
            <person name="Westerberg I."/>
            <person name="Brannstrom I.O."/>
            <person name="Guillou S."/>
            <person name="Cros-Aarteil S."/>
            <person name="Calhoun S."/>
            <person name="Haridas S."/>
            <person name="Kuo A."/>
            <person name="Mondo S."/>
            <person name="Pangilinan J."/>
            <person name="Riley R."/>
            <person name="LaButti K."/>
            <person name="Andreopoulos B."/>
            <person name="Lipzen A."/>
            <person name="Chen C."/>
            <person name="Yan M."/>
            <person name="Daum C."/>
            <person name="Ng V."/>
            <person name="Clum A."/>
            <person name="Steindorff A."/>
            <person name="Ohm R.A."/>
            <person name="Martin F."/>
            <person name="Silar P."/>
            <person name="Natvig D.O."/>
            <person name="Lalanne C."/>
            <person name="Gautier V."/>
            <person name="Ament-Velasquez S.L."/>
            <person name="Kruys A."/>
            <person name="Hutchinson M.I."/>
            <person name="Powell A.J."/>
            <person name="Barry K."/>
            <person name="Miller A.N."/>
            <person name="Grigoriev I.V."/>
            <person name="Debuchy R."/>
            <person name="Gladieux P."/>
            <person name="Hiltunen Thoren M."/>
            <person name="Johannesson H."/>
        </authorList>
    </citation>
    <scope>NUCLEOTIDE SEQUENCE</scope>
    <source>
        <strain evidence="6">CBS 232.78</strain>
    </source>
</reference>
<name>A0AAE0KFV1_9PEZI</name>
<feature type="compositionally biased region" description="Low complexity" evidence="4">
    <location>
        <begin position="38"/>
        <end position="51"/>
    </location>
</feature>
<feature type="region of interest" description="Disordered" evidence="4">
    <location>
        <begin position="29"/>
        <end position="83"/>
    </location>
</feature>
<feature type="domain" description="PLD phosphodiesterase" evidence="5">
    <location>
        <begin position="483"/>
        <end position="526"/>
    </location>
</feature>
<dbReference type="PROSITE" id="PS50035">
    <property type="entry name" value="PLD"/>
    <property type="match status" value="1"/>
</dbReference>
<dbReference type="SUPFAM" id="SSF56024">
    <property type="entry name" value="Phospholipase D/nuclease"/>
    <property type="match status" value="2"/>
</dbReference>
<dbReference type="Gene3D" id="3.30.870.10">
    <property type="entry name" value="Endonuclease Chain A"/>
    <property type="match status" value="2"/>
</dbReference>
<feature type="compositionally biased region" description="Basic and acidic residues" evidence="4">
    <location>
        <begin position="137"/>
        <end position="148"/>
    </location>
</feature>
<evidence type="ECO:0000256" key="1">
    <source>
        <dbReference type="PIRSR" id="PIRSR610347-1"/>
    </source>
</evidence>
<dbReference type="GO" id="GO:0003690">
    <property type="term" value="F:double-stranded DNA binding"/>
    <property type="evidence" value="ECO:0007669"/>
    <property type="project" value="TreeGrafter"/>
</dbReference>
<proteinExistence type="predicted"/>
<dbReference type="PROSITE" id="PS50330">
    <property type="entry name" value="UIM"/>
    <property type="match status" value="1"/>
</dbReference>
<feature type="region of interest" description="Disordered" evidence="4">
    <location>
        <begin position="553"/>
        <end position="584"/>
    </location>
</feature>
<feature type="site" description="Interaction with DNA" evidence="3">
    <location>
        <position position="523"/>
    </location>
</feature>
<dbReference type="AlphaFoldDB" id="A0AAE0KFV1"/>
<dbReference type="PANTHER" id="PTHR12415">
    <property type="entry name" value="TYROSYL-DNA PHOSPHODIESTERASE 1"/>
    <property type="match status" value="1"/>
</dbReference>
<feature type="region of interest" description="Disordered" evidence="4">
    <location>
        <begin position="95"/>
        <end position="153"/>
    </location>
</feature>
<dbReference type="CDD" id="cd09122">
    <property type="entry name" value="PLDc_Tdp1_1"/>
    <property type="match status" value="1"/>
</dbReference>
<dbReference type="PANTHER" id="PTHR12415:SF4">
    <property type="entry name" value="TYROSYL-DNA PHOSPHODIESTERASE DOMAIN-CONTAINING PROTEIN"/>
    <property type="match status" value="1"/>
</dbReference>
<dbReference type="Pfam" id="PF06087">
    <property type="entry name" value="Tyr-DNA_phospho"/>
    <property type="match status" value="1"/>
</dbReference>
<dbReference type="GO" id="GO:0006281">
    <property type="term" value="P:DNA repair"/>
    <property type="evidence" value="ECO:0007669"/>
    <property type="project" value="InterPro"/>
</dbReference>
<feature type="active site" description="Nucleophile" evidence="1">
    <location>
        <position position="253"/>
    </location>
</feature>
<feature type="binding site" evidence="2">
    <location>
        <position position="255"/>
    </location>
    <ligand>
        <name>substrate</name>
    </ligand>
</feature>
<dbReference type="InterPro" id="IPR003903">
    <property type="entry name" value="UIM_dom"/>
</dbReference>
<reference evidence="6" key="2">
    <citation type="submission" date="2023-06" db="EMBL/GenBank/DDBJ databases">
        <authorList>
            <consortium name="Lawrence Berkeley National Laboratory"/>
            <person name="Haridas S."/>
            <person name="Hensen N."/>
            <person name="Bonometti L."/>
            <person name="Westerberg I."/>
            <person name="Brannstrom I.O."/>
            <person name="Guillou S."/>
            <person name="Cros-Aarteil S."/>
            <person name="Calhoun S."/>
            <person name="Kuo A."/>
            <person name="Mondo S."/>
            <person name="Pangilinan J."/>
            <person name="Riley R."/>
            <person name="LaButti K."/>
            <person name="Andreopoulos B."/>
            <person name="Lipzen A."/>
            <person name="Chen C."/>
            <person name="Yanf M."/>
            <person name="Daum C."/>
            <person name="Ng V."/>
            <person name="Clum A."/>
            <person name="Steindorff A."/>
            <person name="Ohm R."/>
            <person name="Martin F."/>
            <person name="Silar P."/>
            <person name="Natvig D."/>
            <person name="Lalanne C."/>
            <person name="Gautier V."/>
            <person name="Ament-velasquez S.L."/>
            <person name="Kruys A."/>
            <person name="Hutchinson M.I."/>
            <person name="Powell A.J."/>
            <person name="Barry K."/>
            <person name="Miller A.N."/>
            <person name="Grigoriev I.V."/>
            <person name="Debuchy R."/>
            <person name="Gladieux P."/>
            <person name="Thoren M.H."/>
            <person name="Johannesson H."/>
        </authorList>
    </citation>
    <scope>NUCLEOTIDE SEQUENCE</scope>
    <source>
        <strain evidence="6">CBS 232.78</strain>
    </source>
</reference>
<evidence type="ECO:0000256" key="4">
    <source>
        <dbReference type="SAM" id="MobiDB-lite"/>
    </source>
</evidence>
<keyword evidence="7" id="KW-1185">Reference proteome</keyword>
<gene>
    <name evidence="6" type="ORF">B0H63DRAFT_279340</name>
</gene>
<evidence type="ECO:0000259" key="5">
    <source>
        <dbReference type="PROSITE" id="PS50035"/>
    </source>
</evidence>
<comment type="caution">
    <text evidence="6">The sequence shown here is derived from an EMBL/GenBank/DDBJ whole genome shotgun (WGS) entry which is preliminary data.</text>
</comment>
<sequence length="611" mass="67188">MAENWAAEMNGSDLDDDEALRMAIAMSLGQGPQDPAANNSNNNNNNNNNNHNKTEAIDLTNDDGDKPPVLLTPPLTLGLLGHDRKKMEEERLARLNKRKADSSLEATSGGGTNESRPLQRRKITTTSPSTSGYRGAEGQKLEGHKDTGHASALPFPRGVVKKTWVNGQPRLGDDIKIEEVLQKSQLRLAVLSSFQWDDEWMMAKINFTRTKVILVAFAENEAHQAEMIASVPRANKDNVRFCFPPMKGMGYMHSKLQLLKYDGYFRIVVPTANLVPYDWGETGTMENMVFIIDLPKLESTELQDAQKLTPFGEDLCYFLDAQGLDAAIVNSLRKYDFSETRRYGFVHTIAGSHSSGDAWRRTGYCGLGRAVNALGLGSKRPVEMDYVCASLGALNDTLLKGLYNACQGDSGRKEYESRAARNGKGGADKNLRSHVRVFFPSHETVVQSRGGRNGAGTICFQDRWWKAPSFPHDVLRDCRSKRKGLLMHSKIIFVRRQAEDSESPSLEAATTPSFAYVGSANLSESAWGRLVKDRGTAQPKLTCRNWEAGVIVQTEGGDPPSSSSSSINGGDSKNRSDGLGVFEGSVPVPMEVPGTPMPLDGHLVPWFFQSN</sequence>
<feature type="active site" description="Proton donor/acceptor" evidence="1">
    <location>
        <position position="488"/>
    </location>
</feature>
<dbReference type="GO" id="GO:0017005">
    <property type="term" value="F:3'-tyrosyl-DNA phosphodiesterase activity"/>
    <property type="evidence" value="ECO:0007669"/>
    <property type="project" value="TreeGrafter"/>
</dbReference>
<evidence type="ECO:0000313" key="6">
    <source>
        <dbReference type="EMBL" id="KAK3375445.1"/>
    </source>
</evidence>
<dbReference type="EMBL" id="JAULSW010000007">
    <property type="protein sequence ID" value="KAK3375445.1"/>
    <property type="molecule type" value="Genomic_DNA"/>
</dbReference>
<accession>A0AAE0KFV1</accession>
<dbReference type="InterPro" id="IPR010347">
    <property type="entry name" value="Tdp1"/>
</dbReference>